<dbReference type="InterPro" id="IPR038765">
    <property type="entry name" value="Papain-like_cys_pep_sf"/>
</dbReference>
<dbReference type="GO" id="GO:0008234">
    <property type="term" value="F:cysteine-type peptidase activity"/>
    <property type="evidence" value="ECO:0007669"/>
    <property type="project" value="UniProtKB-KW"/>
</dbReference>
<evidence type="ECO:0000256" key="5">
    <source>
        <dbReference type="ARBA" id="ARBA00022807"/>
    </source>
</evidence>
<evidence type="ECO:0000313" key="11">
    <source>
        <dbReference type="Proteomes" id="UP000230233"/>
    </source>
</evidence>
<dbReference type="SUPFAM" id="SSF54001">
    <property type="entry name" value="Cysteine proteinases"/>
    <property type="match status" value="1"/>
</dbReference>
<dbReference type="SMART" id="SM00645">
    <property type="entry name" value="Pept_C1"/>
    <property type="match status" value="1"/>
</dbReference>
<organism evidence="10 11">
    <name type="scientific">Caenorhabditis nigoni</name>
    <dbReference type="NCBI Taxonomy" id="1611254"/>
    <lineage>
        <taxon>Eukaryota</taxon>
        <taxon>Metazoa</taxon>
        <taxon>Ecdysozoa</taxon>
        <taxon>Nematoda</taxon>
        <taxon>Chromadorea</taxon>
        <taxon>Rhabditida</taxon>
        <taxon>Rhabditina</taxon>
        <taxon>Rhabditomorpha</taxon>
        <taxon>Rhabditoidea</taxon>
        <taxon>Rhabditidae</taxon>
        <taxon>Peloderinae</taxon>
        <taxon>Caenorhabditis</taxon>
    </lineage>
</organism>
<dbReference type="EMBL" id="PDUG01000007">
    <property type="protein sequence ID" value="PIC14502.1"/>
    <property type="molecule type" value="Genomic_DNA"/>
</dbReference>
<comment type="caution">
    <text evidence="10">The sequence shown here is derived from an EMBL/GenBank/DDBJ whole genome shotgun (WGS) entry which is preliminary data.</text>
</comment>
<dbReference type="FunFam" id="3.90.70.10:FF:000031">
    <property type="entry name" value="Cathepsin B"/>
    <property type="match status" value="1"/>
</dbReference>
<dbReference type="STRING" id="1611254.A0A2G5SHT8"/>
<dbReference type="InterPro" id="IPR025661">
    <property type="entry name" value="Pept_asp_AS"/>
</dbReference>
<keyword evidence="11" id="KW-1185">Reference proteome</keyword>
<dbReference type="InterPro" id="IPR013128">
    <property type="entry name" value="Peptidase_C1A"/>
</dbReference>
<proteinExistence type="inferred from homology"/>
<dbReference type="InterPro" id="IPR000668">
    <property type="entry name" value="Peptidase_C1A_C"/>
</dbReference>
<sequence>MNFILKLILILLSINGFFSQNLTGQDLVNHINEIQNSWRAEYSPISEVEMKFKVMDIKFSEVSPKDEPLITVQGVNVPISFDARDHWPNCKSIKLIRNQAYCGACWAFGAAEIISDRICIQSGGAHQPIISVEDILSCCGSSCGEGCKGGYPLEGLKFWMNSGVVTGGDYNGTGCQPYTFPPCSSCESSKTTPSCRKTCQTGYLEATYKNDKHFGKSAYRLSTTTSSNKISPDAIVTIQTEIYNNGPVEVSYRVYEDFYHYKSGVYHYVSGKLTGAHAVKIIGWGTENKVDYWLVANSWGTSFGENGFFKIRRGTNECGIEENVVAGLAKNSGSGIDCFIVLLVLILYLI</sequence>
<dbReference type="GO" id="GO:0006508">
    <property type="term" value="P:proteolysis"/>
    <property type="evidence" value="ECO:0007669"/>
    <property type="project" value="UniProtKB-KW"/>
</dbReference>
<evidence type="ECO:0000256" key="6">
    <source>
        <dbReference type="ARBA" id="ARBA00023145"/>
    </source>
</evidence>
<comment type="similarity">
    <text evidence="1">Belongs to the peptidase C1 family.</text>
</comment>
<feature type="signal peptide" evidence="8">
    <location>
        <begin position="1"/>
        <end position="19"/>
    </location>
</feature>
<gene>
    <name evidence="10" type="ORF">B9Z55_026793</name>
</gene>
<evidence type="ECO:0000256" key="3">
    <source>
        <dbReference type="ARBA" id="ARBA00022729"/>
    </source>
</evidence>
<dbReference type="Gene3D" id="3.90.70.10">
    <property type="entry name" value="Cysteine proteinases"/>
    <property type="match status" value="1"/>
</dbReference>
<dbReference type="CDD" id="cd02620">
    <property type="entry name" value="Peptidase_C1A_CathepsinB"/>
    <property type="match status" value="1"/>
</dbReference>
<dbReference type="PROSITE" id="PS00139">
    <property type="entry name" value="THIOL_PROTEASE_CYS"/>
    <property type="match status" value="1"/>
</dbReference>
<dbReference type="Proteomes" id="UP000230233">
    <property type="component" value="Unassembled WGS sequence"/>
</dbReference>
<dbReference type="InterPro" id="IPR000169">
    <property type="entry name" value="Pept_cys_AS"/>
</dbReference>
<dbReference type="Pfam" id="PF00112">
    <property type="entry name" value="Peptidase_C1"/>
    <property type="match status" value="1"/>
</dbReference>
<evidence type="ECO:0000256" key="4">
    <source>
        <dbReference type="ARBA" id="ARBA00022801"/>
    </source>
</evidence>
<keyword evidence="3 8" id="KW-0732">Signal</keyword>
<reference evidence="11" key="1">
    <citation type="submission" date="2017-10" db="EMBL/GenBank/DDBJ databases">
        <title>Rapid genome shrinkage in a self-fertile nematode reveals novel sperm competition proteins.</title>
        <authorList>
            <person name="Yin D."/>
            <person name="Schwarz E.M."/>
            <person name="Thomas C.G."/>
            <person name="Felde R.L."/>
            <person name="Korf I.F."/>
            <person name="Cutter A.D."/>
            <person name="Schartner C.M."/>
            <person name="Ralston E.J."/>
            <person name="Meyer B.J."/>
            <person name="Haag E.S."/>
        </authorList>
    </citation>
    <scope>NUCLEOTIDE SEQUENCE [LARGE SCALE GENOMIC DNA]</scope>
    <source>
        <strain evidence="11">JU1422</strain>
    </source>
</reference>
<keyword evidence="6" id="KW-0865">Zymogen</keyword>
<feature type="chain" id="PRO_5018627885" description="Peptidase C1A papain C-terminal domain-containing protein" evidence="8">
    <location>
        <begin position="20"/>
        <end position="350"/>
    </location>
</feature>
<name>A0A2G5SHT8_9PELO</name>
<dbReference type="PANTHER" id="PTHR12411">
    <property type="entry name" value="CYSTEINE PROTEASE FAMILY C1-RELATED"/>
    <property type="match status" value="1"/>
</dbReference>
<keyword evidence="7" id="KW-1015">Disulfide bond</keyword>
<feature type="domain" description="Peptidase C1A papain C-terminal" evidence="9">
    <location>
        <begin position="77"/>
        <end position="328"/>
    </location>
</feature>
<keyword evidence="5" id="KW-0788">Thiol protease</keyword>
<keyword evidence="4" id="KW-0378">Hydrolase</keyword>
<dbReference type="PROSITE" id="PS00640">
    <property type="entry name" value="THIOL_PROTEASE_ASN"/>
    <property type="match status" value="1"/>
</dbReference>
<evidence type="ECO:0000259" key="9">
    <source>
        <dbReference type="SMART" id="SM00645"/>
    </source>
</evidence>
<evidence type="ECO:0000256" key="8">
    <source>
        <dbReference type="SAM" id="SignalP"/>
    </source>
</evidence>
<evidence type="ECO:0000256" key="2">
    <source>
        <dbReference type="ARBA" id="ARBA00022670"/>
    </source>
</evidence>
<dbReference type="AlphaFoldDB" id="A0A2G5SHT8"/>
<evidence type="ECO:0000256" key="7">
    <source>
        <dbReference type="ARBA" id="ARBA00023157"/>
    </source>
</evidence>
<keyword evidence="2" id="KW-0645">Protease</keyword>
<accession>A0A2G5SHT8</accession>
<dbReference type="PRINTS" id="PR00705">
    <property type="entry name" value="PAPAIN"/>
</dbReference>
<evidence type="ECO:0000313" key="10">
    <source>
        <dbReference type="EMBL" id="PIC14502.1"/>
    </source>
</evidence>
<dbReference type="PROSITE" id="PS00639">
    <property type="entry name" value="THIOL_PROTEASE_HIS"/>
    <property type="match status" value="1"/>
</dbReference>
<dbReference type="InterPro" id="IPR025660">
    <property type="entry name" value="Pept_his_AS"/>
</dbReference>
<evidence type="ECO:0000256" key="1">
    <source>
        <dbReference type="ARBA" id="ARBA00008455"/>
    </source>
</evidence>
<dbReference type="OrthoDB" id="310895at2759"/>
<protein>
    <recommendedName>
        <fullName evidence="9">Peptidase C1A papain C-terminal domain-containing protein</fullName>
    </recommendedName>
</protein>